<reference evidence="1 2" key="1">
    <citation type="submission" date="2015-06" db="EMBL/GenBank/DDBJ databases">
        <title>Genome sequence of Pseudoalteromonas aliena.</title>
        <authorList>
            <person name="Xie B.-B."/>
            <person name="Rong J.-C."/>
            <person name="Qin Q.-L."/>
            <person name="Zhang Y.-Z."/>
        </authorList>
    </citation>
    <scope>NUCLEOTIDE SEQUENCE [LARGE SCALE GENOMIC DNA]</scope>
    <source>
        <strain evidence="1 2">SW19</strain>
    </source>
</reference>
<dbReference type="Proteomes" id="UP000648482">
    <property type="component" value="Unassembled WGS sequence"/>
</dbReference>
<comment type="caution">
    <text evidence="1">The sequence shown here is derived from an EMBL/GenBank/DDBJ whole genome shotgun (WGS) entry which is preliminary data.</text>
</comment>
<evidence type="ECO:0000313" key="1">
    <source>
        <dbReference type="EMBL" id="MBE0360592.1"/>
    </source>
</evidence>
<protein>
    <submittedName>
        <fullName evidence="1">Uncharacterized protein</fullName>
    </submittedName>
</protein>
<gene>
    <name evidence="1" type="ORF">PALI_a2601</name>
</gene>
<organism evidence="1 2">
    <name type="scientific">Pseudoalteromonas aliena SW19</name>
    <dbReference type="NCBI Taxonomy" id="1314866"/>
    <lineage>
        <taxon>Bacteria</taxon>
        <taxon>Pseudomonadati</taxon>
        <taxon>Pseudomonadota</taxon>
        <taxon>Gammaproteobacteria</taxon>
        <taxon>Alteromonadales</taxon>
        <taxon>Pseudoalteromonadaceae</taxon>
        <taxon>Pseudoalteromonas</taxon>
    </lineage>
</organism>
<dbReference type="RefSeq" id="WP_193156234.1">
    <property type="nucleotide sequence ID" value="NZ_AQGU01000027.1"/>
</dbReference>
<keyword evidence="2" id="KW-1185">Reference proteome</keyword>
<sequence length="191" mass="21958">MFTDICFTNMSTNNHQPRVTLFQRNLFGNINQMLAWKVINNCNYQWTHPFRINWAYEYQLFDAYGNVSAINSLSANNKPDMGNSGIAIDYQLDHVIFQKTMENKVEGINLIKNKRIIAAQKIDSNNQIKFELSTTVYICADLRAQQGELIHPNDLNVSLNKLDISENKKVNLIMQGGQPGELSKPLKFLMR</sequence>
<name>A0ABR9E1X2_9GAMM</name>
<accession>A0ABR9E1X2</accession>
<dbReference type="EMBL" id="AQGU01000027">
    <property type="protein sequence ID" value="MBE0360592.1"/>
    <property type="molecule type" value="Genomic_DNA"/>
</dbReference>
<proteinExistence type="predicted"/>
<evidence type="ECO:0000313" key="2">
    <source>
        <dbReference type="Proteomes" id="UP000648482"/>
    </source>
</evidence>